<dbReference type="InterPro" id="IPR036264">
    <property type="entry name" value="Bact_exopeptidase_dim_dom"/>
</dbReference>
<dbReference type="InterPro" id="IPR002933">
    <property type="entry name" value="Peptidase_M20"/>
</dbReference>
<dbReference type="GO" id="GO:0005737">
    <property type="term" value="C:cytoplasm"/>
    <property type="evidence" value="ECO:0007669"/>
    <property type="project" value="TreeGrafter"/>
</dbReference>
<evidence type="ECO:0000313" key="4">
    <source>
        <dbReference type="Proteomes" id="UP000184465"/>
    </source>
</evidence>
<organism evidence="3 4">
    <name type="scientific">Paramaledivibacter caminithermalis (strain DSM 15212 / CIP 107654 / DViRD3)</name>
    <name type="common">Clostridium caminithermale</name>
    <dbReference type="NCBI Taxonomy" id="1121301"/>
    <lineage>
        <taxon>Bacteria</taxon>
        <taxon>Bacillati</taxon>
        <taxon>Bacillota</taxon>
        <taxon>Clostridia</taxon>
        <taxon>Peptostreptococcales</taxon>
        <taxon>Caminicellaceae</taxon>
        <taxon>Paramaledivibacter</taxon>
    </lineage>
</organism>
<dbReference type="EMBL" id="FRAG01000013">
    <property type="protein sequence ID" value="SHJ88041.1"/>
    <property type="molecule type" value="Genomic_DNA"/>
</dbReference>
<dbReference type="InterPro" id="IPR011650">
    <property type="entry name" value="Peptidase_M20_dimer"/>
</dbReference>
<dbReference type="AlphaFoldDB" id="A0A1M6MX24"/>
<dbReference type="SUPFAM" id="SSF55031">
    <property type="entry name" value="Bacterial exopeptidase dimerisation domain"/>
    <property type="match status" value="1"/>
</dbReference>
<dbReference type="RefSeq" id="WP_073148447.1">
    <property type="nucleotide sequence ID" value="NZ_FRAG01000013.1"/>
</dbReference>
<dbReference type="Pfam" id="PF07687">
    <property type="entry name" value="M20_dimer"/>
    <property type="match status" value="1"/>
</dbReference>
<dbReference type="Pfam" id="PF01546">
    <property type="entry name" value="Peptidase_M20"/>
    <property type="match status" value="1"/>
</dbReference>
<dbReference type="GO" id="GO:0071713">
    <property type="term" value="F:para-aminobenzoyl-glutamate hydrolase activity"/>
    <property type="evidence" value="ECO:0007669"/>
    <property type="project" value="TreeGrafter"/>
</dbReference>
<dbReference type="GO" id="GO:0046657">
    <property type="term" value="P:folic acid catabolic process"/>
    <property type="evidence" value="ECO:0007669"/>
    <property type="project" value="TreeGrafter"/>
</dbReference>
<evidence type="ECO:0000256" key="1">
    <source>
        <dbReference type="PIRNR" id="PIRNR037226"/>
    </source>
</evidence>
<gene>
    <name evidence="3" type="ORF">SAMN02745912_01461</name>
</gene>
<dbReference type="SUPFAM" id="SSF53187">
    <property type="entry name" value="Zn-dependent exopeptidases"/>
    <property type="match status" value="1"/>
</dbReference>
<accession>A0A1M6MX24</accession>
<dbReference type="InterPro" id="IPR017439">
    <property type="entry name" value="Amidohydrolase"/>
</dbReference>
<dbReference type="InterPro" id="IPR052030">
    <property type="entry name" value="Peptidase_M20/M20A_hydrolases"/>
</dbReference>
<sequence length="442" mass="48590">MVTIKGKLCEIIDKNRDEIINIGNDIFRNPELGFKEFRTSKIMVTYLRNIGLDVEENISVTGIKSSLGNNEGINIALIAELDAVPTLGHKYSTQDNGAAHTCAHSNQIAIMLGVMKALKESNMMDSLGGKVTLIGTPAEEFTDFEYRRRLIEEGRINFMSGKQDMISKGVFDDVDLIISCHTMGGIKERKADVNSSLNGFISKKITYYGKAAHSGAAPHLGINALNAATIGLTAVNAQRETFMDEHNIRVHGIIKEGGQTVNTVPERVVIEAYVRGRTLESILDANSKVDRAFEAGAYAVGGKCVIEDIAGYMPFEQCFDLSEVLKQNLSRLIGTENIFDGQKSMASGDIGDLAAIKPTIQFGFGGFMGNVHGPDFEIVDEEMAYIVPQKAIIMTIVDLLEDDGKKAKKIIKSNPSKLTKDDYIRNWLKNKSVKMFPQLQKI</sequence>
<evidence type="ECO:0000259" key="2">
    <source>
        <dbReference type="Pfam" id="PF07687"/>
    </source>
</evidence>
<dbReference type="Gene3D" id="3.30.70.360">
    <property type="match status" value="1"/>
</dbReference>
<protein>
    <recommendedName>
        <fullName evidence="1">Peptidase M20 domain-containing protein 2</fullName>
    </recommendedName>
</protein>
<name>A0A1M6MX24_PARC5</name>
<reference evidence="3 4" key="1">
    <citation type="submission" date="2016-11" db="EMBL/GenBank/DDBJ databases">
        <authorList>
            <person name="Jaros S."/>
            <person name="Januszkiewicz K."/>
            <person name="Wedrychowicz H."/>
        </authorList>
    </citation>
    <scope>NUCLEOTIDE SEQUENCE [LARGE SCALE GENOMIC DNA]</scope>
    <source>
        <strain evidence="3 4">DSM 15212</strain>
    </source>
</reference>
<dbReference type="PANTHER" id="PTHR30575:SF3">
    <property type="entry name" value="PEPTIDASE M20 DIMERISATION DOMAIN-CONTAINING PROTEIN"/>
    <property type="match status" value="1"/>
</dbReference>
<dbReference type="Gene3D" id="3.40.630.10">
    <property type="entry name" value="Zn peptidases"/>
    <property type="match status" value="1"/>
</dbReference>
<comment type="similarity">
    <text evidence="1">Belongs to the peptidase M20A family.</text>
</comment>
<keyword evidence="3" id="KW-0378">Hydrolase</keyword>
<evidence type="ECO:0000313" key="3">
    <source>
        <dbReference type="EMBL" id="SHJ88041.1"/>
    </source>
</evidence>
<dbReference type="PIRSF" id="PIRSF037226">
    <property type="entry name" value="Amidohydrolase_ACY1L2_prd"/>
    <property type="match status" value="1"/>
</dbReference>
<dbReference type="NCBIfam" id="TIGR01891">
    <property type="entry name" value="amidohydrolases"/>
    <property type="match status" value="1"/>
</dbReference>
<keyword evidence="4" id="KW-1185">Reference proteome</keyword>
<proteinExistence type="inferred from homology"/>
<dbReference type="Proteomes" id="UP000184465">
    <property type="component" value="Unassembled WGS sequence"/>
</dbReference>
<dbReference type="PANTHER" id="PTHR30575">
    <property type="entry name" value="PEPTIDASE M20"/>
    <property type="match status" value="1"/>
</dbReference>
<feature type="domain" description="Peptidase M20 dimerisation" evidence="2">
    <location>
        <begin position="197"/>
        <end position="294"/>
    </location>
</feature>
<dbReference type="STRING" id="1121301.SAMN02745912_01461"/>
<dbReference type="GO" id="GO:0016805">
    <property type="term" value="F:dipeptidase activity"/>
    <property type="evidence" value="ECO:0007669"/>
    <property type="project" value="InterPro"/>
</dbReference>
<dbReference type="InterPro" id="IPR017144">
    <property type="entry name" value="Xaa-Arg_dipeptidase"/>
</dbReference>